<reference evidence="1 2" key="1">
    <citation type="submission" date="2023-12" db="EMBL/GenBank/DDBJ databases">
        <title>Streptomyces sp. V4-01.</title>
        <authorList>
            <person name="Somphong A."/>
            <person name="Phongsopitanun W."/>
        </authorList>
    </citation>
    <scope>NUCLEOTIDE SEQUENCE [LARGE SCALE GENOMIC DNA]</scope>
    <source>
        <strain evidence="1 2">V4-01</strain>
    </source>
</reference>
<dbReference type="EMBL" id="JAZEWV010000002">
    <property type="protein sequence ID" value="MEE4541340.1"/>
    <property type="molecule type" value="Genomic_DNA"/>
</dbReference>
<evidence type="ECO:0000313" key="2">
    <source>
        <dbReference type="Proteomes" id="UP001344658"/>
    </source>
</evidence>
<sequence>MAQAEGQGDDPTGGAAVLVGFEKLALDLRQGVRLDLLLIELRGLGDGGRVDGEVAATLSLVERRPDGAVGLVRSSCRTAGFLHALVEAFQVLRLKLLQAVSTDAGYEVVGDGHAIAVDGVSETWGAAMFSTQWGSHVSTVQRRPALRTVQASWSFSGSRTALVTSARLLRVTWRRSGLPSSSMPTVTYPCQRLSLAW</sequence>
<gene>
    <name evidence="1" type="ORF">V2S66_05090</name>
</gene>
<name>A0ABU7P693_9ACTN</name>
<comment type="caution">
    <text evidence="1">The sequence shown here is derived from an EMBL/GenBank/DDBJ whole genome shotgun (WGS) entry which is preliminary data.</text>
</comment>
<dbReference type="RefSeq" id="WP_330793207.1">
    <property type="nucleotide sequence ID" value="NZ_JAZEWV010000002.1"/>
</dbReference>
<protein>
    <submittedName>
        <fullName evidence="1">Uncharacterized protein</fullName>
    </submittedName>
</protein>
<proteinExistence type="predicted"/>
<accession>A0ABU7P693</accession>
<dbReference type="Proteomes" id="UP001344658">
    <property type="component" value="Unassembled WGS sequence"/>
</dbReference>
<evidence type="ECO:0000313" key="1">
    <source>
        <dbReference type="EMBL" id="MEE4541340.1"/>
    </source>
</evidence>
<keyword evidence="2" id="KW-1185">Reference proteome</keyword>
<organism evidence="1 2">
    <name type="scientific">Actinacidiphila polyblastidii</name>
    <dbReference type="NCBI Taxonomy" id="3110430"/>
    <lineage>
        <taxon>Bacteria</taxon>
        <taxon>Bacillati</taxon>
        <taxon>Actinomycetota</taxon>
        <taxon>Actinomycetes</taxon>
        <taxon>Kitasatosporales</taxon>
        <taxon>Streptomycetaceae</taxon>
        <taxon>Actinacidiphila</taxon>
    </lineage>
</organism>